<dbReference type="GeneID" id="16992150"/>
<reference evidence="2 3" key="1">
    <citation type="journal article" date="2004" name="Nature">
        <title>Genome sequence of the ultrasmall unicellular red alga Cyanidioschyzon merolae 10D.</title>
        <authorList>
            <person name="Matsuzaki M."/>
            <person name="Misumi O."/>
            <person name="Shin-i T."/>
            <person name="Maruyama S."/>
            <person name="Takahara M."/>
            <person name="Miyagishima S."/>
            <person name="Mori T."/>
            <person name="Nishida K."/>
            <person name="Yagisawa F."/>
            <person name="Nishida K."/>
            <person name="Yoshida Y."/>
            <person name="Nishimura Y."/>
            <person name="Nakao S."/>
            <person name="Kobayashi T."/>
            <person name="Momoyama Y."/>
            <person name="Higashiyama T."/>
            <person name="Minoda A."/>
            <person name="Sano M."/>
            <person name="Nomoto H."/>
            <person name="Oishi K."/>
            <person name="Hayashi H."/>
            <person name="Ohta F."/>
            <person name="Nishizaka S."/>
            <person name="Haga S."/>
            <person name="Miura S."/>
            <person name="Morishita T."/>
            <person name="Kabeya Y."/>
            <person name="Terasawa K."/>
            <person name="Suzuki Y."/>
            <person name="Ishii Y."/>
            <person name="Asakawa S."/>
            <person name="Takano H."/>
            <person name="Ohta N."/>
            <person name="Kuroiwa H."/>
            <person name="Tanaka K."/>
            <person name="Shimizu N."/>
            <person name="Sugano S."/>
            <person name="Sato N."/>
            <person name="Nozaki H."/>
            <person name="Ogasawara N."/>
            <person name="Kohara Y."/>
            <person name="Kuroiwa T."/>
        </authorList>
    </citation>
    <scope>NUCLEOTIDE SEQUENCE [LARGE SCALE GENOMIC DNA]</scope>
    <source>
        <strain evidence="2 3">10D</strain>
    </source>
</reference>
<name>M1UN61_CYAM1</name>
<evidence type="ECO:0000256" key="1">
    <source>
        <dbReference type="SAM" id="MobiDB-lite"/>
    </source>
</evidence>
<dbReference type="Proteomes" id="UP000007014">
    <property type="component" value="Chromosome 1"/>
</dbReference>
<feature type="region of interest" description="Disordered" evidence="1">
    <location>
        <begin position="1"/>
        <end position="30"/>
    </location>
</feature>
<dbReference type="InterPro" id="IPR036703">
    <property type="entry name" value="MOB_kinase_act_sf"/>
</dbReference>
<keyword evidence="3" id="KW-1185">Reference proteome</keyword>
<proteinExistence type="predicted"/>
<dbReference type="InterPro" id="IPR005301">
    <property type="entry name" value="MOB_kinase_act_fam"/>
</dbReference>
<dbReference type="eggNOG" id="KOG1903">
    <property type="taxonomic scope" value="Eukaryota"/>
</dbReference>
<dbReference type="HOGENOM" id="CLU_038321_3_1_1"/>
<dbReference type="OMA" id="HKHAKAT"/>
<dbReference type="OrthoDB" id="8170117at2759"/>
<evidence type="ECO:0000313" key="2">
    <source>
        <dbReference type="EMBL" id="BAM78801.1"/>
    </source>
</evidence>
<protein>
    <submittedName>
        <fullName evidence="2">Probable maintenance of ploidy protein MOB1</fullName>
    </submittedName>
</protein>
<dbReference type="KEGG" id="cme:CYME_CMA101C"/>
<gene>
    <name evidence="2" type="ORF">CYME_CMA101C</name>
</gene>
<dbReference type="EMBL" id="AP006483">
    <property type="protein sequence ID" value="BAM78801.1"/>
    <property type="molecule type" value="Genomic_DNA"/>
</dbReference>
<dbReference type="AlphaFoldDB" id="M1UN61"/>
<dbReference type="PANTHER" id="PTHR22599">
    <property type="entry name" value="MPS ONE BINDER KINASE ACTIVATOR-LIKE MOB"/>
    <property type="match status" value="1"/>
</dbReference>
<reference evidence="2 3" key="2">
    <citation type="journal article" date="2007" name="BMC Biol.">
        <title>A 100%-complete sequence reveals unusually simple genomic features in the hot-spring red alga Cyanidioschyzon merolae.</title>
        <authorList>
            <person name="Nozaki H."/>
            <person name="Takano H."/>
            <person name="Misumi O."/>
            <person name="Terasawa K."/>
            <person name="Matsuzaki M."/>
            <person name="Maruyama S."/>
            <person name="Nishida K."/>
            <person name="Yagisawa F."/>
            <person name="Yoshida Y."/>
            <person name="Fujiwara T."/>
            <person name="Takio S."/>
            <person name="Tamura K."/>
            <person name="Chung S.J."/>
            <person name="Nakamura S."/>
            <person name="Kuroiwa H."/>
            <person name="Tanaka K."/>
            <person name="Sato N."/>
            <person name="Kuroiwa T."/>
        </authorList>
    </citation>
    <scope>NUCLEOTIDE SEQUENCE [LARGE SCALE GENOMIC DNA]</scope>
    <source>
        <strain evidence="2 3">10D</strain>
    </source>
</reference>
<dbReference type="Pfam" id="PF03637">
    <property type="entry name" value="Mob1_phocein"/>
    <property type="match status" value="1"/>
</dbReference>
<dbReference type="Gramene" id="CMA101CT">
    <property type="protein sequence ID" value="CMA101CT"/>
    <property type="gene ID" value="CMA101C"/>
</dbReference>
<accession>M1UN61</accession>
<dbReference type="RefSeq" id="XP_005535087.1">
    <property type="nucleotide sequence ID" value="XM_005535030.1"/>
</dbReference>
<sequence>MLSFLDWGSSFRSKKVSSKDQNDNAGWPPSFPQSQLTSLLGTAPARERLRSLLLERQQLQLAIRLPESESVDDWIVLHCIDFLNLLNLLYGMVYVHACTPNTCPRMTAGPAYEFLWQRSDKRTMERLPASKYIELVLSWAEEELRRLMAGSANRKSCHKLAQRFHRIFAHLYHHHLADLLDMDAIAHLNTSYLHFYFFIKEFDLVGSKELEPMRALTECLLA</sequence>
<dbReference type="SMART" id="SM01388">
    <property type="entry name" value="Mob1_phocein"/>
    <property type="match status" value="1"/>
</dbReference>
<organism evidence="2 3">
    <name type="scientific">Cyanidioschyzon merolae (strain NIES-3377 / 10D)</name>
    <name type="common">Unicellular red alga</name>
    <dbReference type="NCBI Taxonomy" id="280699"/>
    <lineage>
        <taxon>Eukaryota</taxon>
        <taxon>Rhodophyta</taxon>
        <taxon>Bangiophyceae</taxon>
        <taxon>Cyanidiales</taxon>
        <taxon>Cyanidiaceae</taxon>
        <taxon>Cyanidioschyzon</taxon>
    </lineage>
</organism>
<dbReference type="Gene3D" id="1.20.140.30">
    <property type="entry name" value="MOB kinase activator"/>
    <property type="match status" value="1"/>
</dbReference>
<dbReference type="SUPFAM" id="SSF101152">
    <property type="entry name" value="Mob1/phocein"/>
    <property type="match status" value="1"/>
</dbReference>
<evidence type="ECO:0000313" key="3">
    <source>
        <dbReference type="Proteomes" id="UP000007014"/>
    </source>
</evidence>